<evidence type="ECO:0000256" key="4">
    <source>
        <dbReference type="ARBA" id="ARBA00023157"/>
    </source>
</evidence>
<evidence type="ECO:0000256" key="3">
    <source>
        <dbReference type="ARBA" id="ARBA00021904"/>
    </source>
</evidence>
<dbReference type="PANTHER" id="PTHR28627:SF1">
    <property type="entry name" value="CYTOCHROME C OXIDASE ASSEMBLY FACTOR 5"/>
    <property type="match status" value="1"/>
</dbReference>
<feature type="non-terminal residue" evidence="6">
    <location>
        <position position="86"/>
    </location>
</feature>
<dbReference type="PANTHER" id="PTHR28627">
    <property type="entry name" value="CYTOCHROME C OXIDASE ASSEMBLY FACTOR 5"/>
    <property type="match status" value="1"/>
</dbReference>
<organism evidence="6 7">
    <name type="scientific">Mesorhabditis spiculigera</name>
    <dbReference type="NCBI Taxonomy" id="96644"/>
    <lineage>
        <taxon>Eukaryota</taxon>
        <taxon>Metazoa</taxon>
        <taxon>Ecdysozoa</taxon>
        <taxon>Nematoda</taxon>
        <taxon>Chromadorea</taxon>
        <taxon>Rhabditida</taxon>
        <taxon>Rhabditina</taxon>
        <taxon>Rhabditomorpha</taxon>
        <taxon>Rhabditoidea</taxon>
        <taxon>Rhabditidae</taxon>
        <taxon>Mesorhabditinae</taxon>
        <taxon>Mesorhabditis</taxon>
    </lineage>
</organism>
<comment type="similarity">
    <text evidence="2">Belongs to the PET191 family.</text>
</comment>
<dbReference type="Proteomes" id="UP001177023">
    <property type="component" value="Unassembled WGS sequence"/>
</dbReference>
<evidence type="ECO:0000313" key="6">
    <source>
        <dbReference type="EMBL" id="CAJ0577234.1"/>
    </source>
</evidence>
<reference evidence="6" key="1">
    <citation type="submission" date="2023-06" db="EMBL/GenBank/DDBJ databases">
        <authorList>
            <person name="Delattre M."/>
        </authorList>
    </citation>
    <scope>NUCLEOTIDE SEQUENCE</scope>
    <source>
        <strain evidence="6">AF72</strain>
    </source>
</reference>
<dbReference type="Pfam" id="PF10203">
    <property type="entry name" value="Pet191_N"/>
    <property type="match status" value="1"/>
</dbReference>
<protein>
    <recommendedName>
        <fullName evidence="3">Cytochrome c oxidase assembly factor 5</fullName>
    </recommendedName>
</protein>
<sequence length="86" mass="9456">MAAPKKTQQIIGEDEDGSQLQAPSTGLPYNAESECVQKQARSAKDCINARDGSVPDKCFALLTNFSDCKRSMVDMRSRFRGRKGDV</sequence>
<proteinExistence type="inferred from homology"/>
<accession>A0AA36CY50</accession>
<keyword evidence="4" id="KW-1015">Disulfide bond</keyword>
<dbReference type="GO" id="GO:0033617">
    <property type="term" value="P:mitochondrial respiratory chain complex IV assembly"/>
    <property type="evidence" value="ECO:0007669"/>
    <property type="project" value="TreeGrafter"/>
</dbReference>
<comment type="function">
    <text evidence="1">Involved in an early step of the mitochondrial complex IV assembly process.</text>
</comment>
<dbReference type="AlphaFoldDB" id="A0AA36CY50"/>
<gene>
    <name evidence="6" type="ORF">MSPICULIGERA_LOCUS15512</name>
</gene>
<feature type="compositionally biased region" description="Polar residues" evidence="5">
    <location>
        <begin position="1"/>
        <end position="10"/>
    </location>
</feature>
<feature type="region of interest" description="Disordered" evidence="5">
    <location>
        <begin position="1"/>
        <end position="26"/>
    </location>
</feature>
<evidence type="ECO:0000256" key="2">
    <source>
        <dbReference type="ARBA" id="ARBA00007785"/>
    </source>
</evidence>
<dbReference type="GO" id="GO:0005739">
    <property type="term" value="C:mitochondrion"/>
    <property type="evidence" value="ECO:0007669"/>
    <property type="project" value="TreeGrafter"/>
</dbReference>
<dbReference type="EMBL" id="CATQJA010002648">
    <property type="protein sequence ID" value="CAJ0577234.1"/>
    <property type="molecule type" value="Genomic_DNA"/>
</dbReference>
<dbReference type="InterPro" id="IPR018793">
    <property type="entry name" value="Cyt_c_oxidase_assmbl_Pet191"/>
</dbReference>
<comment type="caution">
    <text evidence="6">The sequence shown here is derived from an EMBL/GenBank/DDBJ whole genome shotgun (WGS) entry which is preliminary data.</text>
</comment>
<evidence type="ECO:0000256" key="1">
    <source>
        <dbReference type="ARBA" id="ARBA00003186"/>
    </source>
</evidence>
<keyword evidence="7" id="KW-1185">Reference proteome</keyword>
<evidence type="ECO:0000256" key="5">
    <source>
        <dbReference type="SAM" id="MobiDB-lite"/>
    </source>
</evidence>
<name>A0AA36CY50_9BILA</name>
<evidence type="ECO:0000313" key="7">
    <source>
        <dbReference type="Proteomes" id="UP001177023"/>
    </source>
</evidence>